<comment type="catalytic activity">
    <reaction evidence="8">
        <text>dTMP + ATP = dTDP + ADP</text>
        <dbReference type="Rhea" id="RHEA:13517"/>
        <dbReference type="ChEBI" id="CHEBI:30616"/>
        <dbReference type="ChEBI" id="CHEBI:58369"/>
        <dbReference type="ChEBI" id="CHEBI:63528"/>
        <dbReference type="ChEBI" id="CHEBI:456216"/>
        <dbReference type="EC" id="2.7.4.9"/>
    </reaction>
</comment>
<dbReference type="InterPro" id="IPR039430">
    <property type="entry name" value="Thymidylate_kin-like_dom"/>
</dbReference>
<dbReference type="GO" id="GO:0004798">
    <property type="term" value="F:dTMP kinase activity"/>
    <property type="evidence" value="ECO:0007669"/>
    <property type="project" value="UniProtKB-EC"/>
</dbReference>
<evidence type="ECO:0000259" key="9">
    <source>
        <dbReference type="Pfam" id="PF02223"/>
    </source>
</evidence>
<dbReference type="PROSITE" id="PS01331">
    <property type="entry name" value="THYMIDYLATE_KINASE"/>
    <property type="match status" value="1"/>
</dbReference>
<keyword evidence="6" id="KW-0418">Kinase</keyword>
<protein>
    <recommendedName>
        <fullName evidence="2">dTMP kinase</fullName>
        <ecNumber evidence="2">2.7.4.9</ecNumber>
    </recommendedName>
</protein>
<evidence type="ECO:0000256" key="2">
    <source>
        <dbReference type="ARBA" id="ARBA00012980"/>
    </source>
</evidence>
<keyword evidence="3" id="KW-0808">Transferase</keyword>
<dbReference type="SUPFAM" id="SSF52540">
    <property type="entry name" value="P-loop containing nucleoside triphosphate hydrolases"/>
    <property type="match status" value="1"/>
</dbReference>
<dbReference type="Gene3D" id="3.40.50.300">
    <property type="entry name" value="P-loop containing nucleotide triphosphate hydrolases"/>
    <property type="match status" value="1"/>
</dbReference>
<gene>
    <name evidence="10" type="ORF">UFOPK4347_00719</name>
</gene>
<reference evidence="10" key="1">
    <citation type="submission" date="2020-05" db="EMBL/GenBank/DDBJ databases">
        <authorList>
            <person name="Chiriac C."/>
            <person name="Salcher M."/>
            <person name="Ghai R."/>
            <person name="Kavagutti S V."/>
        </authorList>
    </citation>
    <scope>NUCLEOTIDE SEQUENCE</scope>
</reference>
<dbReference type="InterPro" id="IPR018095">
    <property type="entry name" value="Thymidylate_kin_CS"/>
</dbReference>
<sequence>MTTRGTYIAFEGLEGCGKSTHVTRLAEKINAVATREPGGTRIGALLRGILADPENTDLNSRTELLLMTADRAQHMSELIEPTLQRGQHVVSDRSVYSTLAYQGYGRGLDVDTLLSINTWALNNVLPDIVVWIQISTEEANTRLAKRDLDRFEREGADFFARIGAGFAELAAKDPARWILIDGLEPKDVVEEKIFTAVVAHPSFTLHS</sequence>
<dbReference type="HAMAP" id="MF_00165">
    <property type="entry name" value="Thymidylate_kinase"/>
    <property type="match status" value="1"/>
</dbReference>
<dbReference type="CDD" id="cd01672">
    <property type="entry name" value="TMPK"/>
    <property type="match status" value="1"/>
</dbReference>
<name>A0A6J7UEY3_9ZZZZ</name>
<dbReference type="AlphaFoldDB" id="A0A6J7UEY3"/>
<comment type="similarity">
    <text evidence="1">Belongs to the thymidylate kinase family.</text>
</comment>
<evidence type="ECO:0000256" key="3">
    <source>
        <dbReference type="ARBA" id="ARBA00022679"/>
    </source>
</evidence>
<dbReference type="FunFam" id="3.40.50.300:FF:000225">
    <property type="entry name" value="Thymidylate kinase"/>
    <property type="match status" value="1"/>
</dbReference>
<dbReference type="GO" id="GO:0006233">
    <property type="term" value="P:dTDP biosynthetic process"/>
    <property type="evidence" value="ECO:0007669"/>
    <property type="project" value="InterPro"/>
</dbReference>
<evidence type="ECO:0000256" key="7">
    <source>
        <dbReference type="ARBA" id="ARBA00022840"/>
    </source>
</evidence>
<dbReference type="EMBL" id="CAFBQU010000014">
    <property type="protein sequence ID" value="CAB5064270.1"/>
    <property type="molecule type" value="Genomic_DNA"/>
</dbReference>
<evidence type="ECO:0000256" key="4">
    <source>
        <dbReference type="ARBA" id="ARBA00022727"/>
    </source>
</evidence>
<keyword evidence="4" id="KW-0545">Nucleotide biosynthesis</keyword>
<dbReference type="NCBIfam" id="TIGR00041">
    <property type="entry name" value="DTMP_kinase"/>
    <property type="match status" value="1"/>
</dbReference>
<dbReference type="EC" id="2.7.4.9" evidence="2"/>
<evidence type="ECO:0000256" key="5">
    <source>
        <dbReference type="ARBA" id="ARBA00022741"/>
    </source>
</evidence>
<dbReference type="InterPro" id="IPR018094">
    <property type="entry name" value="Thymidylate_kinase"/>
</dbReference>
<organism evidence="10">
    <name type="scientific">freshwater metagenome</name>
    <dbReference type="NCBI Taxonomy" id="449393"/>
    <lineage>
        <taxon>unclassified sequences</taxon>
        <taxon>metagenomes</taxon>
        <taxon>ecological metagenomes</taxon>
    </lineage>
</organism>
<evidence type="ECO:0000256" key="1">
    <source>
        <dbReference type="ARBA" id="ARBA00009776"/>
    </source>
</evidence>
<dbReference type="GO" id="GO:0005524">
    <property type="term" value="F:ATP binding"/>
    <property type="evidence" value="ECO:0007669"/>
    <property type="project" value="UniProtKB-KW"/>
</dbReference>
<evidence type="ECO:0000256" key="6">
    <source>
        <dbReference type="ARBA" id="ARBA00022777"/>
    </source>
</evidence>
<keyword evidence="5" id="KW-0547">Nucleotide-binding</keyword>
<dbReference type="GO" id="GO:0006235">
    <property type="term" value="P:dTTP biosynthetic process"/>
    <property type="evidence" value="ECO:0007669"/>
    <property type="project" value="TreeGrafter"/>
</dbReference>
<evidence type="ECO:0000313" key="10">
    <source>
        <dbReference type="EMBL" id="CAB5064270.1"/>
    </source>
</evidence>
<dbReference type="GO" id="GO:0005829">
    <property type="term" value="C:cytosol"/>
    <property type="evidence" value="ECO:0007669"/>
    <property type="project" value="TreeGrafter"/>
</dbReference>
<dbReference type="PANTHER" id="PTHR10344">
    <property type="entry name" value="THYMIDYLATE KINASE"/>
    <property type="match status" value="1"/>
</dbReference>
<dbReference type="InterPro" id="IPR027417">
    <property type="entry name" value="P-loop_NTPase"/>
</dbReference>
<feature type="domain" description="Thymidylate kinase-like" evidence="9">
    <location>
        <begin position="10"/>
        <end position="193"/>
    </location>
</feature>
<dbReference type="Pfam" id="PF02223">
    <property type="entry name" value="Thymidylate_kin"/>
    <property type="match status" value="1"/>
</dbReference>
<keyword evidence="7" id="KW-0067">ATP-binding</keyword>
<dbReference type="GO" id="GO:0006227">
    <property type="term" value="P:dUDP biosynthetic process"/>
    <property type="evidence" value="ECO:0007669"/>
    <property type="project" value="TreeGrafter"/>
</dbReference>
<accession>A0A6J7UEY3</accession>
<proteinExistence type="inferred from homology"/>
<dbReference type="PANTHER" id="PTHR10344:SF4">
    <property type="entry name" value="UMP-CMP KINASE 2, MITOCHONDRIAL"/>
    <property type="match status" value="1"/>
</dbReference>
<evidence type="ECO:0000256" key="8">
    <source>
        <dbReference type="ARBA" id="ARBA00048743"/>
    </source>
</evidence>